<dbReference type="InterPro" id="IPR029044">
    <property type="entry name" value="Nucleotide-diphossugar_trans"/>
</dbReference>
<proteinExistence type="inferred from homology"/>
<keyword evidence="9 10" id="KW-0472">Membrane</keyword>
<reference evidence="11 12" key="1">
    <citation type="submission" date="2024-01" db="EMBL/GenBank/DDBJ databases">
        <authorList>
            <person name="Allen C."/>
            <person name="Tagirdzhanova G."/>
        </authorList>
    </citation>
    <scope>NUCLEOTIDE SEQUENCE [LARGE SCALE GENOMIC DNA]</scope>
</reference>
<evidence type="ECO:0000256" key="10">
    <source>
        <dbReference type="SAM" id="Phobius"/>
    </source>
</evidence>
<keyword evidence="12" id="KW-1185">Reference proteome</keyword>
<keyword evidence="11" id="KW-0328">Glycosyltransferase</keyword>
<keyword evidence="4" id="KW-0808">Transferase</keyword>
<dbReference type="PANTHER" id="PTHR31646:SF1">
    <property type="entry name" value="ALPHA-1,2-MANNOSYLTRANSFERASE MNN2"/>
    <property type="match status" value="1"/>
</dbReference>
<keyword evidence="5 10" id="KW-0812">Transmembrane</keyword>
<gene>
    <name evidence="11" type="primary">MNN2_2</name>
    <name evidence="11" type="ORF">SEUCBS140593_003159</name>
</gene>
<comment type="caution">
    <text evidence="11">The sequence shown here is derived from an EMBL/GenBank/DDBJ whole genome shotgun (WGS) entry which is preliminary data.</text>
</comment>
<evidence type="ECO:0000256" key="8">
    <source>
        <dbReference type="ARBA" id="ARBA00023034"/>
    </source>
</evidence>
<comment type="similarity">
    <text evidence="3">Belongs to the MNN1/MNT family.</text>
</comment>
<evidence type="ECO:0000256" key="5">
    <source>
        <dbReference type="ARBA" id="ARBA00022692"/>
    </source>
</evidence>
<name>A0ABP0BDE7_9PEZI</name>
<evidence type="ECO:0000256" key="2">
    <source>
        <dbReference type="ARBA" id="ARBA00004922"/>
    </source>
</evidence>
<evidence type="ECO:0000256" key="6">
    <source>
        <dbReference type="ARBA" id="ARBA00022968"/>
    </source>
</evidence>
<sequence>MLLYIRRQRPRALFTIVLVTIIGLVLYGHMNAGGLFEVMAGSSSSRKIHLRTASHQPGTSKWAPFLYSLPRPPPRGGVPPSKEMLRYWKLLLKAMIDARPPPDQVVIVPESVTDDDIQPDPDRDQNRLRIDKTHLPSSLRDSLKGAHADFVRVAKSLGLQLPYSGKTFGRRTGAAEIEAQAEAAAAAEAATHPQNRKLNGFVTVTRPAKTEPTADAHGHGAPAYPGPRRGIVMTAGGSYVGIAVTSILMLRRNGSLLPVQLFLDSDSDYDPHLCEKVLPALGTECHIMQRFWETTPAMPPLEKFQFKVFSILLSSFQEVLFFDADCWPIHNPDYLFETAPFTTHGLVTWPDFWLSTTAPVLYDILDITPPRLSERRSSESGVLLYDKARHGTSLIMAAYYNFYGPSYYYPLLSQGAIGQGDKETFLHGAMVMGNPFYAVHTRIGILGRWINGTYIGAAMRQADPVEDYRLVTEDERGGSPPTLGRRQHIQELEERGEGTHARWLFVHHNLFKIDLRHLAQSMRGVYAKNELGRLGRLWDVDADFNRDAGYDVERAMWDEVRAAVCGHQHGFFMTSRECADLETYYRAVFAQ</sequence>
<dbReference type="PANTHER" id="PTHR31646">
    <property type="entry name" value="ALPHA-1,2-MANNOSYLTRANSFERASE MNN2"/>
    <property type="match status" value="1"/>
</dbReference>
<keyword evidence="7 10" id="KW-1133">Transmembrane helix</keyword>
<dbReference type="GO" id="GO:0016757">
    <property type="term" value="F:glycosyltransferase activity"/>
    <property type="evidence" value="ECO:0007669"/>
    <property type="project" value="UniProtKB-KW"/>
</dbReference>
<comment type="subcellular location">
    <subcellularLocation>
        <location evidence="1">Golgi apparatus membrane</location>
        <topology evidence="1">Single-pass type II membrane protein</topology>
    </subcellularLocation>
</comment>
<dbReference type="InterPro" id="IPR022751">
    <property type="entry name" value="Alpha_mannosyltransferase"/>
</dbReference>
<evidence type="ECO:0000256" key="1">
    <source>
        <dbReference type="ARBA" id="ARBA00004323"/>
    </source>
</evidence>
<dbReference type="SUPFAM" id="SSF53448">
    <property type="entry name" value="Nucleotide-diphospho-sugar transferases"/>
    <property type="match status" value="1"/>
</dbReference>
<dbReference type="EMBL" id="CAWUHD010000023">
    <property type="protein sequence ID" value="CAK7217289.1"/>
    <property type="molecule type" value="Genomic_DNA"/>
</dbReference>
<evidence type="ECO:0000256" key="4">
    <source>
        <dbReference type="ARBA" id="ARBA00022679"/>
    </source>
</evidence>
<evidence type="ECO:0000313" key="12">
    <source>
        <dbReference type="Proteomes" id="UP001642482"/>
    </source>
</evidence>
<keyword evidence="6" id="KW-0735">Signal-anchor</keyword>
<evidence type="ECO:0000256" key="9">
    <source>
        <dbReference type="ARBA" id="ARBA00023136"/>
    </source>
</evidence>
<evidence type="ECO:0000256" key="7">
    <source>
        <dbReference type="ARBA" id="ARBA00022989"/>
    </source>
</evidence>
<evidence type="ECO:0000313" key="11">
    <source>
        <dbReference type="EMBL" id="CAK7217289.1"/>
    </source>
</evidence>
<dbReference type="Proteomes" id="UP001642482">
    <property type="component" value="Unassembled WGS sequence"/>
</dbReference>
<feature type="transmembrane region" description="Helical" evidence="10">
    <location>
        <begin position="12"/>
        <end position="30"/>
    </location>
</feature>
<accession>A0ABP0BDE7</accession>
<dbReference type="Pfam" id="PF11051">
    <property type="entry name" value="Mannosyl_trans3"/>
    <property type="match status" value="2"/>
</dbReference>
<organism evidence="11 12">
    <name type="scientific">Sporothrix eucalyptigena</name>
    <dbReference type="NCBI Taxonomy" id="1812306"/>
    <lineage>
        <taxon>Eukaryota</taxon>
        <taxon>Fungi</taxon>
        <taxon>Dikarya</taxon>
        <taxon>Ascomycota</taxon>
        <taxon>Pezizomycotina</taxon>
        <taxon>Sordariomycetes</taxon>
        <taxon>Sordariomycetidae</taxon>
        <taxon>Ophiostomatales</taxon>
        <taxon>Ophiostomataceae</taxon>
        <taxon>Sporothrix</taxon>
    </lineage>
</organism>
<keyword evidence="8" id="KW-0333">Golgi apparatus</keyword>
<protein>
    <submittedName>
        <fullName evidence="11">Mannosyltransferase</fullName>
    </submittedName>
</protein>
<comment type="pathway">
    <text evidence="2">Protein modification; protein glycosylation.</text>
</comment>
<evidence type="ECO:0000256" key="3">
    <source>
        <dbReference type="ARBA" id="ARBA00009105"/>
    </source>
</evidence>